<dbReference type="InterPro" id="IPR005105">
    <property type="entry name" value="GlnD_Uridyltrans_N"/>
</dbReference>
<feature type="domain" description="CBS" evidence="4">
    <location>
        <begin position="162"/>
        <end position="220"/>
    </location>
</feature>
<dbReference type="KEGG" id="izh:FEM41_00620"/>
<dbReference type="Gene3D" id="3.10.580.10">
    <property type="entry name" value="CBS-domain"/>
    <property type="match status" value="1"/>
</dbReference>
<sequence>MTEELLPNIVAFLQPIKPFNQLPVPVLHRVAEQMAILYLGQGETLDKPTDGTGYLYIIRTGAIEQRHPDGSLRARLGDEDIFGFGLLHESWQQPAPDYSVQAIDNTLIYRIGYQALLDAIADYPEVVSQLALSAWSRMESSLNVRWSDQEKGLFFRPVGDVANRNIAVVTPQTPIQEVARIMRDQVRTSCAFVVDENRTLIGMMTDKDMTKRVVARGHDIRQPIASVMTDQLHTVYQDELAIRATGLMMQYNIQNIPVIDRQHHVVGLVTPQQLVQKNSVQAIFLIDQISRAHSSAELQALTPTRQAIFEALVDGNVSPTVIAQVLTMIYDAFTRRLTELAISYLGEPPCAWSWMAAGSHARGEVHLSSDQDNALLLDDGATDSDRHYFNHFAMYVCKGLADCGYTLCSGRFMAVTPTWCQRLTVWQNYYRKWATNPEYEWLLNLNVFIEIRHVAGDGGLFRQLDDYRHQQISRNVKLLAALLRNALRVRPPLGIFHKLVLEKDGDNKKVLNIKRAAIHCLVDLVRIYALHADIETLNTEDRILQLEDRQALNEASVQDMLGTWRYATQLRYLHQRLALSRGEPPDNMLDPARFGSFERQHLKDAFSIVSGFQEAAKMKFGG</sequence>
<feature type="domain" description="Cyclic nucleotide-binding" evidence="3">
    <location>
        <begin position="18"/>
        <end position="83"/>
    </location>
</feature>
<gene>
    <name evidence="5" type="ORF">FEM41_00620</name>
</gene>
<dbReference type="PROSITE" id="PS50042">
    <property type="entry name" value="CNMP_BINDING_3"/>
    <property type="match status" value="1"/>
</dbReference>
<dbReference type="InterPro" id="IPR051462">
    <property type="entry name" value="CBS_domain-containing"/>
</dbReference>
<dbReference type="PROSITE" id="PS51371">
    <property type="entry name" value="CBS"/>
    <property type="match status" value="2"/>
</dbReference>
<proteinExistence type="predicted"/>
<dbReference type="SMART" id="SM00116">
    <property type="entry name" value="CBS"/>
    <property type="match status" value="2"/>
</dbReference>
<dbReference type="SUPFAM" id="SSF51206">
    <property type="entry name" value="cAMP-binding domain-like"/>
    <property type="match status" value="1"/>
</dbReference>
<evidence type="ECO:0000259" key="4">
    <source>
        <dbReference type="PROSITE" id="PS51371"/>
    </source>
</evidence>
<dbReference type="Gene3D" id="2.60.120.10">
    <property type="entry name" value="Jelly Rolls"/>
    <property type="match status" value="1"/>
</dbReference>
<reference evidence="5 6" key="1">
    <citation type="submission" date="2019-05" db="EMBL/GenBank/DDBJ databases">
        <title>Complete genome sequence of Izhakiella calystegiae KSNA2, an endophyte isolated from beach morning glory (Calystegia soldanella).</title>
        <authorList>
            <person name="Jiang L."/>
            <person name="Jeong J.C."/>
            <person name="Kim C.Y."/>
            <person name="Kim D.H."/>
            <person name="Kim S.W."/>
            <person name="Lee j."/>
        </authorList>
    </citation>
    <scope>NUCLEOTIDE SEQUENCE [LARGE SCALE GENOMIC DNA]</scope>
    <source>
        <strain evidence="5 6">KSNA2</strain>
    </source>
</reference>
<evidence type="ECO:0000313" key="5">
    <source>
        <dbReference type="EMBL" id="QCT18253.1"/>
    </source>
</evidence>
<dbReference type="InterPro" id="IPR018821">
    <property type="entry name" value="DUF294_put_nucleoTrafse_sb-bd"/>
</dbReference>
<dbReference type="AlphaFoldDB" id="A0A4P8YEL7"/>
<dbReference type="InterPro" id="IPR000595">
    <property type="entry name" value="cNMP-bd_dom"/>
</dbReference>
<dbReference type="InterPro" id="IPR018490">
    <property type="entry name" value="cNMP-bd_dom_sf"/>
</dbReference>
<keyword evidence="1" id="KW-0677">Repeat</keyword>
<protein>
    <submittedName>
        <fullName evidence="5">CBS domain-containing protein</fullName>
    </submittedName>
</protein>
<accession>A0A4P8YEL7</accession>
<dbReference type="Pfam" id="PF03445">
    <property type="entry name" value="DUF294"/>
    <property type="match status" value="1"/>
</dbReference>
<evidence type="ECO:0000259" key="3">
    <source>
        <dbReference type="PROSITE" id="PS50042"/>
    </source>
</evidence>
<dbReference type="PANTHER" id="PTHR48108">
    <property type="entry name" value="CBS DOMAIN-CONTAINING PROTEIN CBSX2, CHLOROPLASTIC"/>
    <property type="match status" value="1"/>
</dbReference>
<dbReference type="RefSeq" id="WP_138093314.1">
    <property type="nucleotide sequence ID" value="NZ_CP040428.1"/>
</dbReference>
<dbReference type="Pfam" id="PF00571">
    <property type="entry name" value="CBS"/>
    <property type="match status" value="2"/>
</dbReference>
<dbReference type="InterPro" id="IPR046342">
    <property type="entry name" value="CBS_dom_sf"/>
</dbReference>
<dbReference type="Pfam" id="PF10335">
    <property type="entry name" value="DUF294_C"/>
    <property type="match status" value="1"/>
</dbReference>
<name>A0A4P8YEL7_9ENTR</name>
<dbReference type="InterPro" id="IPR000644">
    <property type="entry name" value="CBS_dom"/>
</dbReference>
<dbReference type="EMBL" id="CP040428">
    <property type="protein sequence ID" value="QCT18253.1"/>
    <property type="molecule type" value="Genomic_DNA"/>
</dbReference>
<evidence type="ECO:0000256" key="2">
    <source>
        <dbReference type="PROSITE-ProRule" id="PRU00703"/>
    </source>
</evidence>
<evidence type="ECO:0000313" key="6">
    <source>
        <dbReference type="Proteomes" id="UP000302163"/>
    </source>
</evidence>
<dbReference type="OrthoDB" id="9808528at2"/>
<dbReference type="InterPro" id="IPR014710">
    <property type="entry name" value="RmlC-like_jellyroll"/>
</dbReference>
<dbReference type="Proteomes" id="UP000302163">
    <property type="component" value="Chromosome"/>
</dbReference>
<dbReference type="CDD" id="cd00038">
    <property type="entry name" value="CAP_ED"/>
    <property type="match status" value="1"/>
</dbReference>
<keyword evidence="6" id="KW-1185">Reference proteome</keyword>
<organism evidence="5 6">
    <name type="scientific">Jejubacter calystegiae</name>
    <dbReference type="NCBI Taxonomy" id="2579935"/>
    <lineage>
        <taxon>Bacteria</taxon>
        <taxon>Pseudomonadati</taxon>
        <taxon>Pseudomonadota</taxon>
        <taxon>Gammaproteobacteria</taxon>
        <taxon>Enterobacterales</taxon>
        <taxon>Enterobacteriaceae</taxon>
        <taxon>Jejubacter</taxon>
    </lineage>
</organism>
<keyword evidence="2" id="KW-0129">CBS domain</keyword>
<evidence type="ECO:0000256" key="1">
    <source>
        <dbReference type="ARBA" id="ARBA00022737"/>
    </source>
</evidence>
<feature type="domain" description="CBS" evidence="4">
    <location>
        <begin position="228"/>
        <end position="285"/>
    </location>
</feature>
<dbReference type="PANTHER" id="PTHR48108:SF26">
    <property type="entry name" value="CBS DOMAIN-CONTAINING PROTEIN DDB_G0289609"/>
    <property type="match status" value="1"/>
</dbReference>
<dbReference type="CDD" id="cd05401">
    <property type="entry name" value="NT_GlnE_GlnD_like"/>
    <property type="match status" value="1"/>
</dbReference>
<dbReference type="SUPFAM" id="SSF54631">
    <property type="entry name" value="CBS-domain pair"/>
    <property type="match status" value="1"/>
</dbReference>
<dbReference type="GO" id="GO:0008773">
    <property type="term" value="F:[protein-PII] uridylyltransferase activity"/>
    <property type="evidence" value="ECO:0007669"/>
    <property type="project" value="InterPro"/>
</dbReference>